<dbReference type="Proteomes" id="UP000510660">
    <property type="component" value="Chromosome"/>
</dbReference>
<accession>A0A7H9E926</accession>
<sequence>MMQTYKYSRNSWENQEKAIFDGVGMYDIPVIEPEEYHHVEWIGFNSARTTQKRKGKGIHFFLDDYQFTRIWKYPNQYVEMLKQFDFVMSPDFSTYTDFPNVLNIYNHFRKHWVAAYLQAHGVHVIPTISWSTPDSFDWCFDGEPHESTVAVSSVGCADVLDDFIAGYYKMVERLNPSTIIFYGKVPEQCKGNIVHVKAFTDKWKEAKTNGW</sequence>
<dbReference type="Pfam" id="PF14386">
    <property type="entry name" value="DUF4417"/>
    <property type="match status" value="1"/>
</dbReference>
<dbReference type="InterPro" id="IPR025530">
    <property type="entry name" value="DUF4417"/>
</dbReference>
<dbReference type="RefSeq" id="WP_180862015.1">
    <property type="nucleotide sequence ID" value="NZ_CP047415.1"/>
</dbReference>
<evidence type="ECO:0000313" key="1">
    <source>
        <dbReference type="EMBL" id="QLL73765.1"/>
    </source>
</evidence>
<dbReference type="EMBL" id="CP047415">
    <property type="protein sequence ID" value="QLL73765.1"/>
    <property type="molecule type" value="Genomic_DNA"/>
</dbReference>
<evidence type="ECO:0000313" key="2">
    <source>
        <dbReference type="Proteomes" id="UP000510660"/>
    </source>
</evidence>
<name>A0A7H9E926_9LACO</name>
<dbReference type="AlphaFoldDB" id="A0A7H9E926"/>
<protein>
    <submittedName>
        <fullName evidence="1">DUF4417 domain-containing protein</fullName>
    </submittedName>
</protein>
<organism evidence="1 2">
    <name type="scientific">Lactobacillus crispatus</name>
    <dbReference type="NCBI Taxonomy" id="47770"/>
    <lineage>
        <taxon>Bacteria</taxon>
        <taxon>Bacillati</taxon>
        <taxon>Bacillota</taxon>
        <taxon>Bacilli</taxon>
        <taxon>Lactobacillales</taxon>
        <taxon>Lactobacillaceae</taxon>
        <taxon>Lactobacillus</taxon>
    </lineage>
</organism>
<proteinExistence type="predicted"/>
<gene>
    <name evidence="1" type="ORF">GTO85_04975</name>
</gene>
<reference evidence="1 2" key="1">
    <citation type="submission" date="2020-01" db="EMBL/GenBank/DDBJ databases">
        <title>Complete and circular genome sequences of six lactobacillus isolates from horses.</title>
        <authorList>
            <person name="Hassan H.M."/>
        </authorList>
    </citation>
    <scope>NUCLEOTIDE SEQUENCE [LARGE SCALE GENOMIC DNA]</scope>
    <source>
        <strain evidence="1 2">1D</strain>
    </source>
</reference>